<evidence type="ECO:0000256" key="4">
    <source>
        <dbReference type="ARBA" id="ARBA00011024"/>
    </source>
</evidence>
<keyword evidence="6" id="KW-1003">Cell membrane</keyword>
<evidence type="ECO:0000256" key="6">
    <source>
        <dbReference type="ARBA" id="ARBA00022475"/>
    </source>
</evidence>
<dbReference type="Gene3D" id="1.20.1410.10">
    <property type="entry name" value="I/LWEQ domain"/>
    <property type="match status" value="1"/>
</dbReference>
<keyword evidence="9" id="KW-0256">Endoplasmic reticulum</keyword>
<protein>
    <recommendedName>
        <fullName evidence="5">Transmembrane protein 98</fullName>
    </recommendedName>
</protein>
<evidence type="ECO:0000256" key="3">
    <source>
        <dbReference type="ARBA" id="ARBA00004648"/>
    </source>
</evidence>
<proteinExistence type="inferred from homology"/>
<evidence type="ECO:0000313" key="13">
    <source>
        <dbReference type="EMBL" id="KAF0295678.1"/>
    </source>
</evidence>
<evidence type="ECO:0000256" key="8">
    <source>
        <dbReference type="ARBA" id="ARBA00022692"/>
    </source>
</evidence>
<comment type="caution">
    <text evidence="13">The sequence shown here is derived from an EMBL/GenBank/DDBJ whole genome shotgun (WGS) entry which is preliminary data.</text>
</comment>
<gene>
    <name evidence="13" type="primary">tmem98</name>
    <name evidence="13" type="ORF">FJT64_006857</name>
</gene>
<evidence type="ECO:0000256" key="12">
    <source>
        <dbReference type="SAM" id="Phobius"/>
    </source>
</evidence>
<evidence type="ECO:0000256" key="9">
    <source>
        <dbReference type="ARBA" id="ARBA00022824"/>
    </source>
</evidence>
<accession>A0A6A4W0T7</accession>
<evidence type="ECO:0000313" key="14">
    <source>
        <dbReference type="Proteomes" id="UP000440578"/>
    </source>
</evidence>
<evidence type="ECO:0000256" key="10">
    <source>
        <dbReference type="ARBA" id="ARBA00022989"/>
    </source>
</evidence>
<comment type="similarity">
    <text evidence="4">Belongs to the TMEM98 family.</text>
</comment>
<organism evidence="13 14">
    <name type="scientific">Amphibalanus amphitrite</name>
    <name type="common">Striped barnacle</name>
    <name type="synonym">Balanus amphitrite</name>
    <dbReference type="NCBI Taxonomy" id="1232801"/>
    <lineage>
        <taxon>Eukaryota</taxon>
        <taxon>Metazoa</taxon>
        <taxon>Ecdysozoa</taxon>
        <taxon>Arthropoda</taxon>
        <taxon>Crustacea</taxon>
        <taxon>Multicrustacea</taxon>
        <taxon>Cirripedia</taxon>
        <taxon>Thoracica</taxon>
        <taxon>Thoracicalcarea</taxon>
        <taxon>Balanomorpha</taxon>
        <taxon>Balanoidea</taxon>
        <taxon>Balanidae</taxon>
        <taxon>Amphibalaninae</taxon>
        <taxon>Amphibalanus</taxon>
    </lineage>
</organism>
<dbReference type="EMBL" id="VIIS01001604">
    <property type="protein sequence ID" value="KAF0295678.1"/>
    <property type="molecule type" value="Genomic_DNA"/>
</dbReference>
<feature type="transmembrane region" description="Helical" evidence="12">
    <location>
        <begin position="16"/>
        <end position="39"/>
    </location>
</feature>
<keyword evidence="10 12" id="KW-1133">Transmembrane helix</keyword>
<dbReference type="GO" id="GO:0005886">
    <property type="term" value="C:plasma membrane"/>
    <property type="evidence" value="ECO:0007669"/>
    <property type="project" value="UniProtKB-SubCell"/>
</dbReference>
<comment type="subcellular location">
    <subcellularLocation>
        <location evidence="1">Cell membrane</location>
        <topology evidence="1">Single-pass type II membrane protein</topology>
    </subcellularLocation>
    <subcellularLocation>
        <location evidence="3">Endoplasmic reticulum membrane</location>
        <topology evidence="3">Single-pass type II membrane protein</topology>
    </subcellularLocation>
    <subcellularLocation>
        <location evidence="2">Secreted</location>
        <location evidence="2">Extracellular exosome</location>
    </subcellularLocation>
</comment>
<keyword evidence="11 12" id="KW-0472">Membrane</keyword>
<dbReference type="Proteomes" id="UP000440578">
    <property type="component" value="Unassembled WGS sequence"/>
</dbReference>
<sequence>MECIILLQVMNNPTEMVVAISLAILGVVFFACVIILIYICRNRFNQHKKLVNYMDFKQDSQLITEEWTDMELDDVNFSPQFESILSDARWVDDATGLVPHCLDILKTCHQLTEYLVALAMGPVRKERVQEIAEVSRLISPRVDDVVRSMYPPLDPRLLEARSSALVLSVSQLALTVRSSPPCSPDMNDHLRVLREAALNHEACLGEVASVGGPDESTA</sequence>
<evidence type="ECO:0000256" key="2">
    <source>
        <dbReference type="ARBA" id="ARBA00004550"/>
    </source>
</evidence>
<reference evidence="13 14" key="1">
    <citation type="submission" date="2019-07" db="EMBL/GenBank/DDBJ databases">
        <title>Draft genome assembly of a fouling barnacle, Amphibalanus amphitrite (Darwin, 1854): The first reference genome for Thecostraca.</title>
        <authorList>
            <person name="Kim W."/>
        </authorList>
    </citation>
    <scope>NUCLEOTIDE SEQUENCE [LARGE SCALE GENOMIC DNA]</scope>
    <source>
        <strain evidence="13">SNU_AA5</strain>
        <tissue evidence="13">Soma without cirri and trophi</tissue>
    </source>
</reference>
<evidence type="ECO:0000256" key="1">
    <source>
        <dbReference type="ARBA" id="ARBA00004401"/>
    </source>
</evidence>
<dbReference type="AlphaFoldDB" id="A0A6A4W0T7"/>
<dbReference type="PANTHER" id="PTHR32510">
    <property type="entry name" value="TRANSMEMBRANE PROTEIN 98"/>
    <property type="match status" value="1"/>
</dbReference>
<keyword evidence="8 12" id="KW-0812">Transmembrane</keyword>
<name>A0A6A4W0T7_AMPAM</name>
<evidence type="ECO:0000256" key="11">
    <source>
        <dbReference type="ARBA" id="ARBA00023136"/>
    </source>
</evidence>
<dbReference type="GO" id="GO:0005576">
    <property type="term" value="C:extracellular region"/>
    <property type="evidence" value="ECO:0007669"/>
    <property type="project" value="UniProtKB-SubCell"/>
</dbReference>
<keyword evidence="14" id="KW-1185">Reference proteome</keyword>
<keyword evidence="7" id="KW-0964">Secreted</keyword>
<dbReference type="GO" id="GO:0005789">
    <property type="term" value="C:endoplasmic reticulum membrane"/>
    <property type="evidence" value="ECO:0007669"/>
    <property type="project" value="UniProtKB-SubCell"/>
</dbReference>
<dbReference type="InterPro" id="IPR029668">
    <property type="entry name" value="TMEM98"/>
</dbReference>
<dbReference type="PANTHER" id="PTHR32510:SF3">
    <property type="entry name" value="TRANSMEMBRANE PROTEIN 98"/>
    <property type="match status" value="1"/>
</dbReference>
<evidence type="ECO:0000256" key="7">
    <source>
        <dbReference type="ARBA" id="ARBA00022525"/>
    </source>
</evidence>
<dbReference type="OrthoDB" id="5978425at2759"/>
<evidence type="ECO:0000256" key="5">
    <source>
        <dbReference type="ARBA" id="ARBA00014380"/>
    </source>
</evidence>